<evidence type="ECO:0000256" key="4">
    <source>
        <dbReference type="ARBA" id="ARBA00038402"/>
    </source>
</evidence>
<proteinExistence type="inferred from homology"/>
<evidence type="ECO:0000256" key="2">
    <source>
        <dbReference type="ARBA" id="ARBA00022723"/>
    </source>
</evidence>
<evidence type="ECO:0000256" key="3">
    <source>
        <dbReference type="ARBA" id="ARBA00022833"/>
    </source>
</evidence>
<gene>
    <name evidence="6" type="ORF">OBBRIDRAFT_885280</name>
</gene>
<feature type="compositionally biased region" description="Basic residues" evidence="5">
    <location>
        <begin position="218"/>
        <end position="227"/>
    </location>
</feature>
<evidence type="ECO:0000256" key="5">
    <source>
        <dbReference type="SAM" id="MobiDB-lite"/>
    </source>
</evidence>
<dbReference type="AlphaFoldDB" id="A0A8E2DQ66"/>
<dbReference type="PANTHER" id="PTHR14742">
    <property type="entry name" value="RIBONUCLEASE P SUBUNIT P21"/>
    <property type="match status" value="1"/>
</dbReference>
<keyword evidence="3" id="KW-0862">Zinc</keyword>
<protein>
    <submittedName>
        <fullName evidence="6">Rpr2-domain-containing protein</fullName>
    </submittedName>
</protein>
<reference evidence="6 7" key="1">
    <citation type="submission" date="2016-07" db="EMBL/GenBank/DDBJ databases">
        <title>Draft genome of the white-rot fungus Obba rivulosa 3A-2.</title>
        <authorList>
            <consortium name="DOE Joint Genome Institute"/>
            <person name="Miettinen O."/>
            <person name="Riley R."/>
            <person name="Acob R."/>
            <person name="Barry K."/>
            <person name="Cullen D."/>
            <person name="De Vries R."/>
            <person name="Hainaut M."/>
            <person name="Hatakka A."/>
            <person name="Henrissat B."/>
            <person name="Hilden K."/>
            <person name="Kuo R."/>
            <person name="Labutti K."/>
            <person name="Lipzen A."/>
            <person name="Makela M.R."/>
            <person name="Sandor L."/>
            <person name="Spatafora J.W."/>
            <person name="Grigoriev I.V."/>
            <person name="Hibbett D.S."/>
        </authorList>
    </citation>
    <scope>NUCLEOTIDE SEQUENCE [LARGE SCALE GENOMIC DNA]</scope>
    <source>
        <strain evidence="6 7">3A-2</strain>
    </source>
</reference>
<evidence type="ECO:0000313" key="7">
    <source>
        <dbReference type="Proteomes" id="UP000250043"/>
    </source>
</evidence>
<keyword evidence="2" id="KW-0479">Metal-binding</keyword>
<organism evidence="6 7">
    <name type="scientific">Obba rivulosa</name>
    <dbReference type="NCBI Taxonomy" id="1052685"/>
    <lineage>
        <taxon>Eukaryota</taxon>
        <taxon>Fungi</taxon>
        <taxon>Dikarya</taxon>
        <taxon>Basidiomycota</taxon>
        <taxon>Agaricomycotina</taxon>
        <taxon>Agaricomycetes</taxon>
        <taxon>Polyporales</taxon>
        <taxon>Gelatoporiaceae</taxon>
        <taxon>Obba</taxon>
    </lineage>
</organism>
<dbReference type="GO" id="GO:0008033">
    <property type="term" value="P:tRNA processing"/>
    <property type="evidence" value="ECO:0007669"/>
    <property type="project" value="UniProtKB-KW"/>
</dbReference>
<feature type="region of interest" description="Disordered" evidence="5">
    <location>
        <begin position="210"/>
        <end position="231"/>
    </location>
</feature>
<sequence length="261" mass="28633">MGKKNKEHTPVVNLNSVTNRDIIQRMNFLYQASAYLNSISPARGPQPSESRIKSLPAQDDTGSSQAQPSAGKQKRLEKLRMRHPTTAHELARSYVKSMRSIGQKTTVKMDPAVKRTLCRKCDVVLIPGATATVRVKTSSSHGHIMCYTCMSCKTTRRIPAPPILDPSGPSEIAASEAPLAVQMRPDYLAPPSEMPMDTTPDAVMGDATPAAQVVRPKSSSRKRKKSPLSRIPPLFERKVGHVVFRGNAQLDDEMVGWGYSV</sequence>
<feature type="region of interest" description="Disordered" evidence="5">
    <location>
        <begin position="40"/>
        <end position="79"/>
    </location>
</feature>
<dbReference type="Proteomes" id="UP000250043">
    <property type="component" value="Unassembled WGS sequence"/>
</dbReference>
<dbReference type="InterPro" id="IPR007175">
    <property type="entry name" value="Rpr2/Snm1/Rpp21"/>
</dbReference>
<evidence type="ECO:0000313" key="6">
    <source>
        <dbReference type="EMBL" id="OCH93759.1"/>
    </source>
</evidence>
<feature type="compositionally biased region" description="Polar residues" evidence="5">
    <location>
        <begin position="60"/>
        <end position="70"/>
    </location>
</feature>
<keyword evidence="1" id="KW-0819">tRNA processing</keyword>
<evidence type="ECO:0000256" key="1">
    <source>
        <dbReference type="ARBA" id="ARBA00022694"/>
    </source>
</evidence>
<comment type="similarity">
    <text evidence="4">Belongs to the eukaryotic/archaeal RNase P protein component 4 family.</text>
</comment>
<name>A0A8E2DQ66_9APHY</name>
<dbReference type="Pfam" id="PF04032">
    <property type="entry name" value="Rpr2"/>
    <property type="match status" value="1"/>
</dbReference>
<dbReference type="Gene3D" id="6.20.50.20">
    <property type="match status" value="1"/>
</dbReference>
<dbReference type="GO" id="GO:0046872">
    <property type="term" value="F:metal ion binding"/>
    <property type="evidence" value="ECO:0007669"/>
    <property type="project" value="UniProtKB-KW"/>
</dbReference>
<keyword evidence="7" id="KW-1185">Reference proteome</keyword>
<accession>A0A8E2DQ66</accession>
<dbReference type="EMBL" id="KV722351">
    <property type="protein sequence ID" value="OCH93759.1"/>
    <property type="molecule type" value="Genomic_DNA"/>
</dbReference>
<dbReference type="GO" id="GO:0005655">
    <property type="term" value="C:nucleolar ribonuclease P complex"/>
    <property type="evidence" value="ECO:0007669"/>
    <property type="project" value="TreeGrafter"/>
</dbReference>
<dbReference type="OrthoDB" id="128536at2759"/>
<dbReference type="PANTHER" id="PTHR14742:SF0">
    <property type="entry name" value="RIBONUCLEASE P PROTEIN SUBUNIT P21"/>
    <property type="match status" value="1"/>
</dbReference>